<dbReference type="AlphaFoldDB" id="A0A7Z8CWX8"/>
<feature type="domain" description="PBSX phage terminase small subunit-like N-terminal" evidence="1">
    <location>
        <begin position="1"/>
        <end position="57"/>
    </location>
</feature>
<gene>
    <name evidence="2" type="ORF">CKN69_09560</name>
</gene>
<reference evidence="2 3" key="1">
    <citation type="journal article" date="2018" name="Int. J. Food Microbiol.">
        <title>Growth of Carnobacterium spp. isolated from chilled vacuum-packaged meat under relevant acidic conditions.</title>
        <authorList>
            <person name="Zhang P."/>
            <person name="Badoni M."/>
            <person name="Ganzle M."/>
            <person name="Yang X."/>
        </authorList>
    </citation>
    <scope>NUCLEOTIDE SEQUENCE [LARGE SCALE GENOMIC DNA]</scope>
    <source>
        <strain evidence="2 3">B2</strain>
    </source>
</reference>
<evidence type="ECO:0000313" key="2">
    <source>
        <dbReference type="EMBL" id="TFJ24869.1"/>
    </source>
</evidence>
<name>A0A7Z8CWX8_CARDV</name>
<protein>
    <recommendedName>
        <fullName evidence="1">PBSX phage terminase small subunit-like N-terminal domain-containing protein</fullName>
    </recommendedName>
</protein>
<evidence type="ECO:0000259" key="1">
    <source>
        <dbReference type="Pfam" id="PF10668"/>
    </source>
</evidence>
<accession>A0A7Z8CWX8</accession>
<proteinExistence type="predicted"/>
<sequence>MARQRNPLRDKAKQIWLESNGEKPLVDIAIELDKSSSTIRKWKSTDKWDDELKGSAPLKKNQNAMTHGLFSKWLPKETVE</sequence>
<dbReference type="Pfam" id="PF10668">
    <property type="entry name" value="Phage_terminase"/>
    <property type="match status" value="1"/>
</dbReference>
<dbReference type="InterPro" id="IPR018925">
    <property type="entry name" value="XtmA-like_N"/>
</dbReference>
<dbReference type="EMBL" id="NRPP01000017">
    <property type="protein sequence ID" value="TFJ24869.1"/>
    <property type="molecule type" value="Genomic_DNA"/>
</dbReference>
<evidence type="ECO:0000313" key="3">
    <source>
        <dbReference type="Proteomes" id="UP000297938"/>
    </source>
</evidence>
<dbReference type="Proteomes" id="UP000297938">
    <property type="component" value="Unassembled WGS sequence"/>
</dbReference>
<comment type="caution">
    <text evidence="2">The sequence shown here is derived from an EMBL/GenBank/DDBJ whole genome shotgun (WGS) entry which is preliminary data.</text>
</comment>
<organism evidence="2 3">
    <name type="scientific">Carnobacterium divergens</name>
    <name type="common">Lactobacillus divergens</name>
    <dbReference type="NCBI Taxonomy" id="2748"/>
    <lineage>
        <taxon>Bacteria</taxon>
        <taxon>Bacillati</taxon>
        <taxon>Bacillota</taxon>
        <taxon>Bacilli</taxon>
        <taxon>Lactobacillales</taxon>
        <taxon>Carnobacteriaceae</taxon>
        <taxon>Carnobacterium</taxon>
    </lineage>
</organism>